<dbReference type="AlphaFoldDB" id="A0A516S9W9"/>
<dbReference type="RefSeq" id="WP_143855879.1">
    <property type="nucleotide sequence ID" value="NZ_CP041730.1"/>
</dbReference>
<dbReference type="NCBIfam" id="TIGR01610">
    <property type="entry name" value="phage_O_Nterm"/>
    <property type="match status" value="1"/>
</dbReference>
<reference evidence="4" key="1">
    <citation type="submission" date="2019-07" db="EMBL/GenBank/DDBJ databases">
        <title>Chitinimonas sp. nov., isolated from Ny-Alesund, arctica soil.</title>
        <authorList>
            <person name="Xu Q."/>
            <person name="Peng F."/>
        </authorList>
    </citation>
    <scope>NUCLEOTIDE SEQUENCE [LARGE SCALE GENOMIC DNA]</scope>
    <source>
        <strain evidence="4">R3-44</strain>
    </source>
</reference>
<keyword evidence="4" id="KW-1185">Reference proteome</keyword>
<protein>
    <submittedName>
        <fullName evidence="3">Replication protein</fullName>
    </submittedName>
</protein>
<dbReference type="InterPro" id="IPR006497">
    <property type="entry name" value="Phage_lambda_VrpO_N"/>
</dbReference>
<dbReference type="KEGG" id="cari:FNU76_00545"/>
<evidence type="ECO:0000313" key="3">
    <source>
        <dbReference type="EMBL" id="QDQ24954.1"/>
    </source>
</evidence>
<gene>
    <name evidence="3" type="ORF">FNU76_00545</name>
</gene>
<dbReference type="GO" id="GO:0006260">
    <property type="term" value="P:DNA replication"/>
    <property type="evidence" value="ECO:0007669"/>
    <property type="project" value="InterPro"/>
</dbReference>
<dbReference type="OrthoDB" id="8565761at2"/>
<organism evidence="3 4">
    <name type="scientific">Chitinimonas arctica</name>
    <dbReference type="NCBI Taxonomy" id="2594795"/>
    <lineage>
        <taxon>Bacteria</taxon>
        <taxon>Pseudomonadati</taxon>
        <taxon>Pseudomonadota</taxon>
        <taxon>Betaproteobacteria</taxon>
        <taxon>Neisseriales</taxon>
        <taxon>Chitinibacteraceae</taxon>
        <taxon>Chitinimonas</taxon>
    </lineage>
</organism>
<evidence type="ECO:0000259" key="2">
    <source>
        <dbReference type="Pfam" id="PF04492"/>
    </source>
</evidence>
<dbReference type="Proteomes" id="UP000317550">
    <property type="component" value="Chromosome"/>
</dbReference>
<accession>A0A516S9W9</accession>
<feature type="region of interest" description="Disordered" evidence="1">
    <location>
        <begin position="130"/>
        <end position="176"/>
    </location>
</feature>
<evidence type="ECO:0000313" key="4">
    <source>
        <dbReference type="Proteomes" id="UP000317550"/>
    </source>
</evidence>
<dbReference type="Pfam" id="PF04492">
    <property type="entry name" value="Phage_rep_O"/>
    <property type="match status" value="1"/>
</dbReference>
<dbReference type="InterPro" id="IPR036388">
    <property type="entry name" value="WH-like_DNA-bd_sf"/>
</dbReference>
<name>A0A516S9W9_9NEIS</name>
<proteinExistence type="predicted"/>
<feature type="domain" description="Bacteriophage lambda Replication protein O N-terminal" evidence="2">
    <location>
        <begin position="26"/>
        <end position="119"/>
    </location>
</feature>
<sequence>MSSVVRLVDYRASQAVVPVQETRIQHSFVAIPTAVEDALLRSPLSKQQERVFRAILRKTVGYNKASDFIATTQLAEMVAMDEGDVRRALMTLESMGLIVRGQRRAIGTEIAPNLDISGWNLVRGESPRSIQKSPRSCEIPTSIRGEFPPTIDNSKRQEEPPVVPQAKKAPRQKRTEQTMRAWLEATKAAGEMPIPEGDPVFDYASKAQIPVDYLRLCWCEFRDRHMDGVKTYKDWRAAFRLCVRSDWYRLWAENQLGEKYLTTAGKQAAAVHGVGE</sequence>
<dbReference type="EMBL" id="CP041730">
    <property type="protein sequence ID" value="QDQ24954.1"/>
    <property type="molecule type" value="Genomic_DNA"/>
</dbReference>
<evidence type="ECO:0000256" key="1">
    <source>
        <dbReference type="SAM" id="MobiDB-lite"/>
    </source>
</evidence>
<dbReference type="Gene3D" id="1.10.10.10">
    <property type="entry name" value="Winged helix-like DNA-binding domain superfamily/Winged helix DNA-binding domain"/>
    <property type="match status" value="1"/>
</dbReference>